<dbReference type="Proteomes" id="UP000811609">
    <property type="component" value="Chromosome 1"/>
</dbReference>
<dbReference type="InterPro" id="IPR007656">
    <property type="entry name" value="GTD-bd"/>
</dbReference>
<proteinExistence type="predicted"/>
<evidence type="ECO:0000313" key="8">
    <source>
        <dbReference type="EMBL" id="KAG6667730.1"/>
    </source>
</evidence>
<sequence>MVINYSGKMTCGEIHSWTFSGLVGAFLDLGIAYLLLCASTLAYLASKFLGLFGLCLPCPCKGLFWNPCGGLCLQRALVNCPPVKISSVQLSVKSKFPFDQTWADDPNSQSNTESVDKRNRDNRHVEMDGEASCSSLLQGAQDNVGRELEESNESGFEFGTVNLEAIKGGRFDFKRKGAAGQRKRLGLRRRHRGRVVDNGNSWAGSSYDHSSLDAKESSQTPSSACKIGTRITEEGSSDPMNSGDGWEAPVPVDICLQGGVSQCPDLNESVYDVKSVEEVASPGEQFRCNTQMELRFDSNDKNTIRILEQSLEEENAARAALYLELEKERCAAATAADEAMAMILRLQEEKALIEMEAKQFHRMIEEKYAYDAEEMNILKEILLRREREKHFLEKEVEAYRQMMFGNDQLDADMEATETHGISSLSLSSEDPMLMLQQISKSIQDKENLKTTSSSREYEVSLNLQNHTIAFGKELPYPALNEDADFSKQGDILRQPSIDNRPSFLSCEAFHEKGTASRDEDPLTQQRELHKSEAHSQLTQSSTPQGFDLHVRSVNPVEEGQEQSDNVSLAQSVATKTIKSCDEDKTVSAYNGNCVEMDGNQEVKVSQSSVCETESRVYDVHVIDDESSMINEASEKKSGQFSRNASLNRHRKHGSPILSSSETYLEINRIRSDTTSGLPPKVPSRSKSLVSRMRRNSMSAFDVQRHSMSSFDNERLKIDNEVEWLQERLRIVQEGRGKLNFSLGNKEREKIQLQLLEDITSQLREIRQLTEPGKAVRQASLPPPSSKVTSKKRCWRSTSLGVG</sequence>
<dbReference type="EMBL" id="CM031825">
    <property type="protein sequence ID" value="KAG6731219.1"/>
    <property type="molecule type" value="Genomic_DNA"/>
</dbReference>
<dbReference type="Proteomes" id="UP000811246">
    <property type="component" value="Chromosome 1"/>
</dbReference>
<evidence type="ECO:0000256" key="2">
    <source>
        <dbReference type="ARBA" id="ARBA00022692"/>
    </source>
</evidence>
<feature type="region of interest" description="Disordered" evidence="5">
    <location>
        <begin position="196"/>
        <end position="225"/>
    </location>
</feature>
<feature type="domain" description="GTD-binding" evidence="7">
    <location>
        <begin position="302"/>
        <end position="400"/>
    </location>
</feature>
<dbReference type="Pfam" id="PF04576">
    <property type="entry name" value="Zein-binding"/>
    <property type="match status" value="1"/>
</dbReference>
<feature type="transmembrane region" description="Helical" evidence="6">
    <location>
        <begin position="14"/>
        <end position="36"/>
    </location>
</feature>
<evidence type="ECO:0000256" key="6">
    <source>
        <dbReference type="SAM" id="Phobius"/>
    </source>
</evidence>
<evidence type="ECO:0000313" key="10">
    <source>
        <dbReference type="Proteomes" id="UP000811609"/>
    </source>
</evidence>
<reference evidence="8" key="1">
    <citation type="submission" date="2020-12" db="EMBL/GenBank/DDBJ databases">
        <title>WGS assembly of Carya illinoinensis cv. Pawnee.</title>
        <authorList>
            <person name="Platts A."/>
            <person name="Shu S."/>
            <person name="Wright S."/>
            <person name="Barry K."/>
            <person name="Edger P."/>
            <person name="Pires J.C."/>
            <person name="Schmutz J."/>
        </authorList>
    </citation>
    <scope>NUCLEOTIDE SEQUENCE</scope>
    <source>
        <tissue evidence="8">Leaf</tissue>
    </source>
</reference>
<name>A0A8T1RK77_CARIL</name>
<dbReference type="PANTHER" id="PTHR31422">
    <property type="entry name" value="BNAANNG28530D PROTEIN"/>
    <property type="match status" value="1"/>
</dbReference>
<dbReference type="EMBL" id="CM031825">
    <property type="protein sequence ID" value="KAG6731218.1"/>
    <property type="molecule type" value="Genomic_DNA"/>
</dbReference>
<dbReference type="EMBL" id="CM031825">
    <property type="protein sequence ID" value="KAG6731217.1"/>
    <property type="molecule type" value="Genomic_DNA"/>
</dbReference>
<reference evidence="9" key="2">
    <citation type="submission" date="2021-01" db="EMBL/GenBank/DDBJ databases">
        <authorList>
            <person name="Lovell J.T."/>
            <person name="Bentley N."/>
            <person name="Bhattarai G."/>
            <person name="Jenkins J.W."/>
            <person name="Sreedasyam A."/>
            <person name="Alarcon Y."/>
            <person name="Bock C."/>
            <person name="Boston L."/>
            <person name="Carlson J."/>
            <person name="Cervantes K."/>
            <person name="Clermont K."/>
            <person name="Krom N."/>
            <person name="Kubenka K."/>
            <person name="Mamidi S."/>
            <person name="Mattison C."/>
            <person name="Monteros M."/>
            <person name="Pisani C."/>
            <person name="Plott C."/>
            <person name="Rajasekar S."/>
            <person name="Rhein H.S."/>
            <person name="Rohla C."/>
            <person name="Song M."/>
            <person name="Hilaire R.S."/>
            <person name="Shu S."/>
            <person name="Wells L."/>
            <person name="Wang X."/>
            <person name="Webber J."/>
            <person name="Heerema R.J."/>
            <person name="Klein P."/>
            <person name="Conner P."/>
            <person name="Grauke L."/>
            <person name="Grimwood J."/>
            <person name="Schmutz J."/>
            <person name="Randall J.J."/>
        </authorList>
    </citation>
    <scope>NUCLEOTIDE SEQUENCE</scope>
    <source>
        <tissue evidence="9">Leaf</tissue>
    </source>
</reference>
<comment type="subcellular location">
    <subcellularLocation>
        <location evidence="1">Membrane</location>
    </subcellularLocation>
</comment>
<comment type="caution">
    <text evidence="8">The sequence shown here is derived from an EMBL/GenBank/DDBJ whole genome shotgun (WGS) entry which is preliminary data.</text>
</comment>
<dbReference type="EMBL" id="CM031809">
    <property type="protein sequence ID" value="KAG6667729.1"/>
    <property type="molecule type" value="Genomic_DNA"/>
</dbReference>
<dbReference type="PROSITE" id="PS51775">
    <property type="entry name" value="GTD_BINDING"/>
    <property type="match status" value="1"/>
</dbReference>
<keyword evidence="4 6" id="KW-0472">Membrane</keyword>
<gene>
    <name evidence="8" type="ORF">CIPAW_01G121100</name>
    <name evidence="9" type="ORF">I3842_01G118900</name>
</gene>
<dbReference type="GO" id="GO:0016020">
    <property type="term" value="C:membrane"/>
    <property type="evidence" value="ECO:0007669"/>
    <property type="project" value="UniProtKB-SubCell"/>
</dbReference>
<protein>
    <recommendedName>
        <fullName evidence="7">GTD-binding domain-containing protein</fullName>
    </recommendedName>
</protein>
<feature type="compositionally biased region" description="Polar residues" evidence="5">
    <location>
        <begin position="198"/>
        <end position="209"/>
    </location>
</feature>
<evidence type="ECO:0000256" key="3">
    <source>
        <dbReference type="ARBA" id="ARBA00022989"/>
    </source>
</evidence>
<evidence type="ECO:0000256" key="4">
    <source>
        <dbReference type="ARBA" id="ARBA00023136"/>
    </source>
</evidence>
<dbReference type="GO" id="GO:0080115">
    <property type="term" value="F:myosin XI tail binding"/>
    <property type="evidence" value="ECO:0007669"/>
    <property type="project" value="UniProtKB-ARBA"/>
</dbReference>
<keyword evidence="2 6" id="KW-0812">Transmembrane</keyword>
<evidence type="ECO:0000256" key="5">
    <source>
        <dbReference type="SAM" id="MobiDB-lite"/>
    </source>
</evidence>
<evidence type="ECO:0000313" key="9">
    <source>
        <dbReference type="EMBL" id="KAG6731216.1"/>
    </source>
</evidence>
<accession>A0A8T1RK77</accession>
<keyword evidence="3 6" id="KW-1133">Transmembrane helix</keyword>
<dbReference type="AlphaFoldDB" id="A0A8T1RK77"/>
<feature type="region of interest" description="Disordered" evidence="5">
    <location>
        <begin position="771"/>
        <end position="802"/>
    </location>
</feature>
<organism evidence="8 10">
    <name type="scientific">Carya illinoinensis</name>
    <name type="common">Pecan</name>
    <dbReference type="NCBI Taxonomy" id="32201"/>
    <lineage>
        <taxon>Eukaryota</taxon>
        <taxon>Viridiplantae</taxon>
        <taxon>Streptophyta</taxon>
        <taxon>Embryophyta</taxon>
        <taxon>Tracheophyta</taxon>
        <taxon>Spermatophyta</taxon>
        <taxon>Magnoliopsida</taxon>
        <taxon>eudicotyledons</taxon>
        <taxon>Gunneridae</taxon>
        <taxon>Pentapetalae</taxon>
        <taxon>rosids</taxon>
        <taxon>fabids</taxon>
        <taxon>Fagales</taxon>
        <taxon>Juglandaceae</taxon>
        <taxon>Carya</taxon>
    </lineage>
</organism>
<dbReference type="EMBL" id="CM031809">
    <property type="protein sequence ID" value="KAG6667731.1"/>
    <property type="molecule type" value="Genomic_DNA"/>
</dbReference>
<evidence type="ECO:0000259" key="7">
    <source>
        <dbReference type="PROSITE" id="PS51775"/>
    </source>
</evidence>
<feature type="region of interest" description="Disordered" evidence="5">
    <location>
        <begin position="631"/>
        <end position="654"/>
    </location>
</feature>
<evidence type="ECO:0000256" key="1">
    <source>
        <dbReference type="ARBA" id="ARBA00004370"/>
    </source>
</evidence>
<dbReference type="PANTHER" id="PTHR31422:SF3">
    <property type="entry name" value="GTD-BINDING DOMAIN-CONTAINING PROTEIN"/>
    <property type="match status" value="1"/>
</dbReference>
<dbReference type="EMBL" id="CM031809">
    <property type="protein sequence ID" value="KAG6667730.1"/>
    <property type="molecule type" value="Genomic_DNA"/>
</dbReference>
<dbReference type="EMBL" id="CM031825">
    <property type="protein sequence ID" value="KAG6731216.1"/>
    <property type="molecule type" value="Genomic_DNA"/>
</dbReference>
<keyword evidence="10" id="KW-1185">Reference proteome</keyword>